<name>A0A7Z2VL79_9BACL</name>
<dbReference type="InterPro" id="IPR029787">
    <property type="entry name" value="Nucleotide_cyclase"/>
</dbReference>
<organism evidence="4 5">
    <name type="scientific">Cohnella herbarum</name>
    <dbReference type="NCBI Taxonomy" id="2728023"/>
    <lineage>
        <taxon>Bacteria</taxon>
        <taxon>Bacillati</taxon>
        <taxon>Bacillota</taxon>
        <taxon>Bacilli</taxon>
        <taxon>Bacillales</taxon>
        <taxon>Paenibacillaceae</taxon>
        <taxon>Cohnella</taxon>
    </lineage>
</organism>
<dbReference type="CDD" id="cd00130">
    <property type="entry name" value="PAS"/>
    <property type="match status" value="1"/>
</dbReference>
<dbReference type="GO" id="GO:1902201">
    <property type="term" value="P:negative regulation of bacterial-type flagellum-dependent cell motility"/>
    <property type="evidence" value="ECO:0007669"/>
    <property type="project" value="TreeGrafter"/>
</dbReference>
<dbReference type="PANTHER" id="PTHR45138">
    <property type="entry name" value="REGULATORY COMPONENTS OF SENSORY TRANSDUCTION SYSTEM"/>
    <property type="match status" value="1"/>
</dbReference>
<keyword evidence="5" id="KW-1185">Reference proteome</keyword>
<dbReference type="Proteomes" id="UP000502248">
    <property type="component" value="Chromosome"/>
</dbReference>
<dbReference type="FunFam" id="3.30.70.270:FF:000001">
    <property type="entry name" value="Diguanylate cyclase domain protein"/>
    <property type="match status" value="1"/>
</dbReference>
<dbReference type="GO" id="GO:0052621">
    <property type="term" value="F:diguanylate cyclase activity"/>
    <property type="evidence" value="ECO:0007669"/>
    <property type="project" value="TreeGrafter"/>
</dbReference>
<dbReference type="InterPro" id="IPR000160">
    <property type="entry name" value="GGDEF_dom"/>
</dbReference>
<dbReference type="CDD" id="cd01949">
    <property type="entry name" value="GGDEF"/>
    <property type="match status" value="1"/>
</dbReference>
<dbReference type="GO" id="GO:0005886">
    <property type="term" value="C:plasma membrane"/>
    <property type="evidence" value="ECO:0007669"/>
    <property type="project" value="TreeGrafter"/>
</dbReference>
<dbReference type="KEGG" id="cheb:HH215_17700"/>
<evidence type="ECO:0000313" key="4">
    <source>
        <dbReference type="EMBL" id="QJD84840.1"/>
    </source>
</evidence>
<dbReference type="PANTHER" id="PTHR45138:SF9">
    <property type="entry name" value="DIGUANYLATE CYCLASE DGCM-RELATED"/>
    <property type="match status" value="1"/>
</dbReference>
<dbReference type="GO" id="GO:0043709">
    <property type="term" value="P:cell adhesion involved in single-species biofilm formation"/>
    <property type="evidence" value="ECO:0007669"/>
    <property type="project" value="TreeGrafter"/>
</dbReference>
<evidence type="ECO:0000256" key="2">
    <source>
        <dbReference type="SAM" id="MobiDB-lite"/>
    </source>
</evidence>
<feature type="domain" description="GGDEF" evidence="3">
    <location>
        <begin position="195"/>
        <end position="323"/>
    </location>
</feature>
<dbReference type="EMBL" id="CP051680">
    <property type="protein sequence ID" value="QJD84840.1"/>
    <property type="molecule type" value="Genomic_DNA"/>
</dbReference>
<proteinExistence type="predicted"/>
<dbReference type="InterPro" id="IPR035965">
    <property type="entry name" value="PAS-like_dom_sf"/>
</dbReference>
<dbReference type="NCBIfam" id="TIGR00254">
    <property type="entry name" value="GGDEF"/>
    <property type="match status" value="1"/>
</dbReference>
<dbReference type="InterPro" id="IPR043128">
    <property type="entry name" value="Rev_trsase/Diguanyl_cyclase"/>
</dbReference>
<dbReference type="SMART" id="SM00267">
    <property type="entry name" value="GGDEF"/>
    <property type="match status" value="1"/>
</dbReference>
<feature type="region of interest" description="Disordered" evidence="2">
    <location>
        <begin position="311"/>
        <end position="334"/>
    </location>
</feature>
<evidence type="ECO:0000313" key="5">
    <source>
        <dbReference type="Proteomes" id="UP000502248"/>
    </source>
</evidence>
<dbReference type="PROSITE" id="PS50887">
    <property type="entry name" value="GGDEF"/>
    <property type="match status" value="1"/>
</dbReference>
<dbReference type="SUPFAM" id="SSF55073">
    <property type="entry name" value="Nucleotide cyclase"/>
    <property type="match status" value="1"/>
</dbReference>
<dbReference type="AlphaFoldDB" id="A0A7Z2VL79"/>
<dbReference type="Gene3D" id="3.30.70.270">
    <property type="match status" value="1"/>
</dbReference>
<gene>
    <name evidence="4" type="ORF">HH215_17700</name>
</gene>
<evidence type="ECO:0000256" key="1">
    <source>
        <dbReference type="SAM" id="Coils"/>
    </source>
</evidence>
<dbReference type="Pfam" id="PF00990">
    <property type="entry name" value="GGDEF"/>
    <property type="match status" value="1"/>
</dbReference>
<dbReference type="Gene3D" id="3.30.450.20">
    <property type="entry name" value="PAS domain"/>
    <property type="match status" value="1"/>
</dbReference>
<accession>A0A7Z2VL79</accession>
<evidence type="ECO:0000259" key="3">
    <source>
        <dbReference type="PROSITE" id="PS50887"/>
    </source>
</evidence>
<keyword evidence="1" id="KW-0175">Coiled coil</keyword>
<feature type="coiled-coil region" evidence="1">
    <location>
        <begin position="126"/>
        <end position="164"/>
    </location>
</feature>
<protein>
    <submittedName>
        <fullName evidence="4">Sensor domain-containing diguanylate cyclase</fullName>
    </submittedName>
</protein>
<dbReference type="SUPFAM" id="SSF55785">
    <property type="entry name" value="PYP-like sensor domain (PAS domain)"/>
    <property type="match status" value="1"/>
</dbReference>
<dbReference type="RefSeq" id="WP_169281120.1">
    <property type="nucleotide sequence ID" value="NZ_CP051680.1"/>
</dbReference>
<reference evidence="4 5" key="1">
    <citation type="submission" date="2020-04" db="EMBL/GenBank/DDBJ databases">
        <title>Genome sequencing of novel species.</title>
        <authorList>
            <person name="Heo J."/>
            <person name="Kim S.-J."/>
            <person name="Kim J.-S."/>
            <person name="Hong S.-B."/>
            <person name="Kwon S.-W."/>
        </authorList>
    </citation>
    <scope>NUCLEOTIDE SEQUENCE [LARGE SCALE GENOMIC DNA]</scope>
    <source>
        <strain evidence="4 5">MFER-1</strain>
    </source>
</reference>
<dbReference type="InterPro" id="IPR000014">
    <property type="entry name" value="PAS"/>
</dbReference>
<dbReference type="InterPro" id="IPR050469">
    <property type="entry name" value="Diguanylate_Cyclase"/>
</dbReference>
<sequence length="334" mass="38062">MNDQLNYAPCGFVTLSNTGIITDVNQTLLDLLQYERIELVNRHIETIMTVANKIFFHTYFYPYIQLHGFVNEIYLTLKNKNDLEVPVLLNGARKERDGESYIDCVLIEMRKRIEYERDMLSARNKLEVLNIAKDEALETLKTLHAELGKKQEELIELNRRLESQASTDGLTGARNRRFFQESLAGSLSTFHRLHIPFSLLLLDIDYFKRINDTYGHPVGDEILIKLAKTLQAESREIDIVARYGGEEFAIILPGVDRDNATLIAERCRLTVEQADWGEYGITVSVGAATVTEEDTDETLVVRADQALYASKSRGRNRVTHSDDRSWQEEGGGAD</sequence>